<keyword evidence="2" id="KW-1185">Reference proteome</keyword>
<evidence type="ECO:0000313" key="1">
    <source>
        <dbReference type="EMBL" id="ASV77072.1"/>
    </source>
</evidence>
<dbReference type="Proteomes" id="UP000215086">
    <property type="component" value="Chromosome"/>
</dbReference>
<name>A0A286RM86_9BACT</name>
<evidence type="ECO:0000313" key="2">
    <source>
        <dbReference type="Proteomes" id="UP000215086"/>
    </source>
</evidence>
<dbReference type="AlphaFoldDB" id="A0A286RM86"/>
<sequence>MGGGAFFARRAVVFSVKAIYHPQPTPIPNLRVVTLLPRARINQAETTS</sequence>
<dbReference type="KEGG" id="ttf:THTE_4471"/>
<reference evidence="1 2" key="1">
    <citation type="journal article" name="Front. Microbiol.">
        <title>Sugar Metabolism of the First Thermophilic Planctomycete Thermogutta terrifontis: Comparative Genomic and Transcriptomic Approaches.</title>
        <authorList>
            <person name="Elcheninov A.G."/>
            <person name="Menzel P."/>
            <person name="Gudbergsdottir S.R."/>
            <person name="Slesarev A.I."/>
            <person name="Kadnikov V.V."/>
            <person name="Krogh A."/>
            <person name="Bonch-Osmolovskaya E.A."/>
            <person name="Peng X."/>
            <person name="Kublanov I.V."/>
        </authorList>
    </citation>
    <scope>NUCLEOTIDE SEQUENCE [LARGE SCALE GENOMIC DNA]</scope>
    <source>
        <strain evidence="1 2">R1</strain>
    </source>
</reference>
<gene>
    <name evidence="1" type="ORF">THTE_4471</name>
</gene>
<dbReference type="EMBL" id="CP018477">
    <property type="protein sequence ID" value="ASV77072.1"/>
    <property type="molecule type" value="Genomic_DNA"/>
</dbReference>
<proteinExistence type="predicted"/>
<accession>A0A286RM86</accession>
<organism evidence="1 2">
    <name type="scientific">Thermogutta terrifontis</name>
    <dbReference type="NCBI Taxonomy" id="1331910"/>
    <lineage>
        <taxon>Bacteria</taxon>
        <taxon>Pseudomonadati</taxon>
        <taxon>Planctomycetota</taxon>
        <taxon>Planctomycetia</taxon>
        <taxon>Pirellulales</taxon>
        <taxon>Thermoguttaceae</taxon>
        <taxon>Thermogutta</taxon>
    </lineage>
</organism>
<protein>
    <submittedName>
        <fullName evidence="1">Uncharacterized protein</fullName>
    </submittedName>
</protein>